<dbReference type="OrthoDB" id="9814290at2"/>
<feature type="transmembrane region" description="Helical" evidence="3">
    <location>
        <begin position="250"/>
        <end position="268"/>
    </location>
</feature>
<feature type="transmembrane region" description="Helical" evidence="3">
    <location>
        <begin position="482"/>
        <end position="499"/>
    </location>
</feature>
<feature type="transmembrane region" description="Helical" evidence="3">
    <location>
        <begin position="363"/>
        <end position="384"/>
    </location>
</feature>
<evidence type="ECO:0000256" key="2">
    <source>
        <dbReference type="ARBA" id="ARBA00022748"/>
    </source>
</evidence>
<organism evidence="6 7">
    <name type="scientific">Labedella populi</name>
    <dbReference type="NCBI Taxonomy" id="2498850"/>
    <lineage>
        <taxon>Bacteria</taxon>
        <taxon>Bacillati</taxon>
        <taxon>Actinomycetota</taxon>
        <taxon>Actinomycetes</taxon>
        <taxon>Micrococcales</taxon>
        <taxon>Microbacteriaceae</taxon>
        <taxon>Labedella</taxon>
    </lineage>
</organism>
<keyword evidence="7" id="KW-1185">Reference proteome</keyword>
<feature type="transmembrane region" description="Helical" evidence="3">
    <location>
        <begin position="605"/>
        <end position="624"/>
    </location>
</feature>
<proteinExistence type="inferred from homology"/>
<feature type="transmembrane region" description="Helical" evidence="3">
    <location>
        <begin position="131"/>
        <end position="151"/>
    </location>
</feature>
<evidence type="ECO:0000259" key="5">
    <source>
        <dbReference type="Pfam" id="PF16327"/>
    </source>
</evidence>
<evidence type="ECO:0000313" key="6">
    <source>
        <dbReference type="EMBL" id="RWZ67993.1"/>
    </source>
</evidence>
<keyword evidence="3" id="KW-1133">Transmembrane helix</keyword>
<dbReference type="GO" id="GO:0020037">
    <property type="term" value="F:heme binding"/>
    <property type="evidence" value="ECO:0007669"/>
    <property type="project" value="InterPro"/>
</dbReference>
<dbReference type="InterPro" id="IPR032523">
    <property type="entry name" value="CcmF_C"/>
</dbReference>
<keyword evidence="3" id="KW-0472">Membrane</keyword>
<accession>A0A3S4E7D1</accession>
<feature type="transmembrane region" description="Helical" evidence="3">
    <location>
        <begin position="426"/>
        <end position="446"/>
    </location>
</feature>
<evidence type="ECO:0000313" key="7">
    <source>
        <dbReference type="Proteomes" id="UP000288603"/>
    </source>
</evidence>
<evidence type="ECO:0008006" key="8">
    <source>
        <dbReference type="Google" id="ProtNLM"/>
    </source>
</evidence>
<feature type="transmembrane region" description="Helical" evidence="3">
    <location>
        <begin position="47"/>
        <end position="66"/>
    </location>
</feature>
<dbReference type="Proteomes" id="UP000288603">
    <property type="component" value="Unassembled WGS sequence"/>
</dbReference>
<feature type="domain" description="Cytochrome c assembly protein" evidence="4">
    <location>
        <begin position="94"/>
        <end position="301"/>
    </location>
</feature>
<dbReference type="PANTHER" id="PTHR43653">
    <property type="entry name" value="CYTOCHROME C ASSEMBLY PROTEIN-RELATED"/>
    <property type="match status" value="1"/>
</dbReference>
<dbReference type="InterPro" id="IPR003567">
    <property type="entry name" value="Cyt_c_biogenesis"/>
</dbReference>
<keyword evidence="3" id="KW-0812">Transmembrane</keyword>
<dbReference type="EMBL" id="RZNC01000001">
    <property type="protein sequence ID" value="RWZ67993.1"/>
    <property type="molecule type" value="Genomic_DNA"/>
</dbReference>
<evidence type="ECO:0000256" key="3">
    <source>
        <dbReference type="SAM" id="Phobius"/>
    </source>
</evidence>
<name>A0A3S4E7D1_9MICO</name>
<feature type="transmembrane region" description="Helical" evidence="3">
    <location>
        <begin position="280"/>
        <end position="298"/>
    </location>
</feature>
<dbReference type="RefSeq" id="WP_128497221.1">
    <property type="nucleotide sequence ID" value="NZ_RZNC01000001.1"/>
</dbReference>
<dbReference type="InterPro" id="IPR002541">
    <property type="entry name" value="Cyt_c_assembly"/>
</dbReference>
<gene>
    <name evidence="6" type="ORF">ELQ92_01675</name>
</gene>
<feature type="transmembrane region" description="Helical" evidence="3">
    <location>
        <begin position="221"/>
        <end position="244"/>
    </location>
</feature>
<dbReference type="GO" id="GO:0017004">
    <property type="term" value="P:cytochrome complex assembly"/>
    <property type="evidence" value="ECO:0007669"/>
    <property type="project" value="UniProtKB-KW"/>
</dbReference>
<dbReference type="Pfam" id="PF16327">
    <property type="entry name" value="CcmF_C"/>
    <property type="match status" value="1"/>
</dbReference>
<feature type="transmembrane region" description="Helical" evidence="3">
    <location>
        <begin position="310"/>
        <end position="336"/>
    </location>
</feature>
<dbReference type="AlphaFoldDB" id="A0A3S4E7D1"/>
<reference evidence="6 7" key="1">
    <citation type="submission" date="2018-12" db="EMBL/GenBank/DDBJ databases">
        <authorList>
            <person name="Li F."/>
        </authorList>
    </citation>
    <scope>NUCLEOTIDE SEQUENCE [LARGE SCALE GENOMIC DNA]</scope>
    <source>
        <strain evidence="6 7">8H24J-4-2</strain>
    </source>
</reference>
<comment type="similarity">
    <text evidence="1">Belongs to the CcmF/CycK/Ccl1/NrfE/CcsA family.</text>
</comment>
<feature type="domain" description="Cytochrome c-type biogenesis protein CcmF C-terminal" evidence="5">
    <location>
        <begin position="356"/>
        <end position="621"/>
    </location>
</feature>
<protein>
    <recommendedName>
        <fullName evidence="8">Heme lyase CcmF/NrfE family subunit</fullName>
    </recommendedName>
</protein>
<dbReference type="GO" id="GO:0015232">
    <property type="term" value="F:heme transmembrane transporter activity"/>
    <property type="evidence" value="ECO:0007669"/>
    <property type="project" value="InterPro"/>
</dbReference>
<sequence length="646" mass="66619">MPPATIGLTLQVLAVASSALVLAAAVLPAAPRWRPVAPVAERVGRWAVIATGALVFAAVVLVEIALVTRDERLGFVTVVTEDALPTFYRITALWSAMDGSLLLWSLVVAIVSAVFVARVPAGVGRSAGAALPIHTAALGATLLSFTTISLVESPFAADAAEQAKPSPLLQDHPAMGVHPPLLYAGFACMLVPYILSLVALARGHLDEVWRRSTHRWTLVGWVLLTVGIGLGAWWSYAVLGWGGYWAWDPVENASLLPWLAATVVLHSVGPRTRGPSWRRWAAITAGLPFVLVLIATFLTRSGVVASIHAFALSPVGGLLGVVAALGTGAWLILAILRGRRLDPPAPSAASSGAPWTALRAGRIALLLVLAVVLVGTVAPTIVAATTGATVSIGPPWYGRTLAPLAVAVLVLMAVTPLLLDRRGLSPSTVAATAAGAAAALVCGIVVRDVGTVVTTALAVFVTVTGGRRLTARALRPTTVGSVVAHIGIALSAVAIVAGGQSTVAERTLAIGEAARFGDVDAVLVSVERVDDGRTLTARARLVVSTDTGSSEAAPELRYYPDHAAVLAGPSIDSRLGGDVYVSLLDVDPDTDSATVRIASIPLVPWLWGTGSLVALGGAICLLPARRGRTAARSGVEEARNEPVRAS</sequence>
<feature type="transmembrane region" description="Helical" evidence="3">
    <location>
        <begin position="181"/>
        <end position="200"/>
    </location>
</feature>
<evidence type="ECO:0000256" key="1">
    <source>
        <dbReference type="ARBA" id="ARBA00009186"/>
    </source>
</evidence>
<evidence type="ECO:0000259" key="4">
    <source>
        <dbReference type="Pfam" id="PF01578"/>
    </source>
</evidence>
<dbReference type="PRINTS" id="PR01410">
    <property type="entry name" value="CCBIOGENESIS"/>
</dbReference>
<feature type="transmembrane region" description="Helical" evidence="3">
    <location>
        <begin position="452"/>
        <end position="470"/>
    </location>
</feature>
<dbReference type="GO" id="GO:0016020">
    <property type="term" value="C:membrane"/>
    <property type="evidence" value="ECO:0007669"/>
    <property type="project" value="InterPro"/>
</dbReference>
<dbReference type="PANTHER" id="PTHR43653:SF1">
    <property type="entry name" value="CYTOCHROME C-TYPE BIOGENESIS PROTEIN CCMF"/>
    <property type="match status" value="1"/>
</dbReference>
<comment type="caution">
    <text evidence="6">The sequence shown here is derived from an EMBL/GenBank/DDBJ whole genome shotgun (WGS) entry which is preliminary data.</text>
</comment>
<feature type="transmembrane region" description="Helical" evidence="3">
    <location>
        <begin position="101"/>
        <end position="119"/>
    </location>
</feature>
<keyword evidence="2" id="KW-0201">Cytochrome c-type biogenesis</keyword>
<feature type="transmembrane region" description="Helical" evidence="3">
    <location>
        <begin position="396"/>
        <end position="419"/>
    </location>
</feature>
<dbReference type="Pfam" id="PF01578">
    <property type="entry name" value="Cytochrom_C_asm"/>
    <property type="match status" value="1"/>
</dbReference>